<dbReference type="EMBL" id="JAEDAL010000007">
    <property type="protein sequence ID" value="MBH9553760.1"/>
    <property type="molecule type" value="Genomic_DNA"/>
</dbReference>
<gene>
    <name evidence="6" type="ORF">I7X43_12990</name>
</gene>
<dbReference type="NCBIfam" id="TIGR00254">
    <property type="entry name" value="GGDEF"/>
    <property type="match status" value="1"/>
</dbReference>
<keyword evidence="7" id="KW-1185">Reference proteome</keyword>
<sequence length="802" mass="87470">MDRINGQRGVARAEFASWWHAGRALWSGLDDAAGAMRARHLSAMLRVAPLTMGATALSVVLTAWMLQTTISSLALVLWSGSLLALCVHGFQGWWKRRNLHPETAGPVAIRRATAHAAVMGLGWAAASGAWLPVLDPTQQVWMVVVLMALMCGGTVALSLIPSAALSFLAIITSGLWVGLARSELQLVAPLIGLVGAYAVVMAALVVSAAHFYARGVLTEREASRQGEVFGLLLRDFEESSADVLWEVDRFGRFVNPSRRLAGWAERPADRLTQLTLMQLMKSLQPEGSSGVERLQQALDRGEAFREVPVRVQVASGQRWWAVTGKPLTDEQGVPCGWRGVLSDVTAARQSHQHVAYLAQHDALTGLANRTTIRNRVAQSLEAGGRRGALLCMDLDNFKLINDTHGHTLGDKVLQEVARRLRVHVRKGDVCGRLGGDEFAVVIADARSDDEVQAFAQRLVVSMRVPIEIEQASVTTGVSIGLAFLPDHAQTVDEAMVAADLALYSAKSSGRGRVEAFTSELGEIQRRRATLERELRQALARDELEVYYQPQVDLKTWTICGAEALVRWHHPDLGSISPAEFVPVAEATGLIHNIGAWVLAKASSDAKQLLPGLRIAVNASAAQVQRASFVNEVRQLLQRQELAVGQLEIEITESLLMEDVQTALENLHAIKQLGVRIALDDFGTGYSSLAYLRRFPFDKLKIDRAFIRELTSTSDARAIVRTILQLARVLGMDTVAEGVEEPAQLEVLQHVGCGSIQGFLVARPMPVQSLIQLRESWAKLPRPLFEGALPESVLAELPPAESR</sequence>
<evidence type="ECO:0000313" key="7">
    <source>
        <dbReference type="Proteomes" id="UP000620139"/>
    </source>
</evidence>
<dbReference type="PANTHER" id="PTHR44757:SF2">
    <property type="entry name" value="BIOFILM ARCHITECTURE MAINTENANCE PROTEIN MBAA"/>
    <property type="match status" value="1"/>
</dbReference>
<dbReference type="SMART" id="SM00267">
    <property type="entry name" value="GGDEF"/>
    <property type="match status" value="1"/>
</dbReference>
<evidence type="ECO:0000256" key="1">
    <source>
        <dbReference type="SAM" id="Coils"/>
    </source>
</evidence>
<feature type="transmembrane region" description="Helical" evidence="2">
    <location>
        <begin position="72"/>
        <end position="94"/>
    </location>
</feature>
<dbReference type="SUPFAM" id="SSF141868">
    <property type="entry name" value="EAL domain-like"/>
    <property type="match status" value="1"/>
</dbReference>
<proteinExistence type="predicted"/>
<accession>A0A931NF02</accession>
<comment type="caution">
    <text evidence="6">The sequence shown here is derived from an EMBL/GenBank/DDBJ whole genome shotgun (WGS) entry which is preliminary data.</text>
</comment>
<feature type="transmembrane region" description="Helical" evidence="2">
    <location>
        <begin position="145"/>
        <end position="178"/>
    </location>
</feature>
<dbReference type="InterPro" id="IPR035919">
    <property type="entry name" value="EAL_sf"/>
</dbReference>
<evidence type="ECO:0000313" key="6">
    <source>
        <dbReference type="EMBL" id="MBH9553760.1"/>
    </source>
</evidence>
<evidence type="ECO:0000259" key="5">
    <source>
        <dbReference type="PROSITE" id="PS50887"/>
    </source>
</evidence>
<dbReference type="PROSITE" id="PS50113">
    <property type="entry name" value="PAC"/>
    <property type="match status" value="1"/>
</dbReference>
<reference evidence="6" key="1">
    <citation type="submission" date="2020-12" db="EMBL/GenBank/DDBJ databases">
        <title>The genome sequence of Inhella sp. 4Y17.</title>
        <authorList>
            <person name="Liu Y."/>
        </authorList>
    </citation>
    <scope>NUCLEOTIDE SEQUENCE</scope>
    <source>
        <strain evidence="6">4Y10</strain>
    </source>
</reference>
<feature type="transmembrane region" description="Helical" evidence="2">
    <location>
        <begin position="47"/>
        <end position="66"/>
    </location>
</feature>
<feature type="transmembrane region" description="Helical" evidence="2">
    <location>
        <begin position="114"/>
        <end position="133"/>
    </location>
</feature>
<dbReference type="InterPro" id="IPR052155">
    <property type="entry name" value="Biofilm_reg_signaling"/>
</dbReference>
<dbReference type="Gene3D" id="3.30.450.20">
    <property type="entry name" value="PAS domain"/>
    <property type="match status" value="1"/>
</dbReference>
<dbReference type="SMART" id="SM00052">
    <property type="entry name" value="EAL"/>
    <property type="match status" value="1"/>
</dbReference>
<dbReference type="InterPro" id="IPR043128">
    <property type="entry name" value="Rev_trsase/Diguanyl_cyclase"/>
</dbReference>
<evidence type="ECO:0000256" key="2">
    <source>
        <dbReference type="SAM" id="Phobius"/>
    </source>
</evidence>
<dbReference type="PANTHER" id="PTHR44757">
    <property type="entry name" value="DIGUANYLATE CYCLASE DGCP"/>
    <property type="match status" value="1"/>
</dbReference>
<dbReference type="CDD" id="cd01949">
    <property type="entry name" value="GGDEF"/>
    <property type="match status" value="1"/>
</dbReference>
<keyword evidence="2" id="KW-0812">Transmembrane</keyword>
<dbReference type="RefSeq" id="WP_198101384.1">
    <property type="nucleotide sequence ID" value="NZ_JAEDAL010000007.1"/>
</dbReference>
<dbReference type="Gene3D" id="3.30.70.270">
    <property type="match status" value="1"/>
</dbReference>
<dbReference type="Gene3D" id="3.20.20.450">
    <property type="entry name" value="EAL domain"/>
    <property type="match status" value="1"/>
</dbReference>
<dbReference type="InterPro" id="IPR013656">
    <property type="entry name" value="PAS_4"/>
</dbReference>
<dbReference type="PROSITE" id="PS50887">
    <property type="entry name" value="GGDEF"/>
    <property type="match status" value="1"/>
</dbReference>
<feature type="transmembrane region" description="Helical" evidence="2">
    <location>
        <begin position="190"/>
        <end position="213"/>
    </location>
</feature>
<feature type="domain" description="EAL" evidence="4">
    <location>
        <begin position="527"/>
        <end position="777"/>
    </location>
</feature>
<dbReference type="CDD" id="cd01948">
    <property type="entry name" value="EAL"/>
    <property type="match status" value="1"/>
</dbReference>
<protein>
    <submittedName>
        <fullName evidence="6">EAL domain-containing protein</fullName>
    </submittedName>
</protein>
<keyword evidence="2" id="KW-1133">Transmembrane helix</keyword>
<feature type="domain" description="PAC" evidence="3">
    <location>
        <begin position="305"/>
        <end position="356"/>
    </location>
</feature>
<dbReference type="AlphaFoldDB" id="A0A931NF02"/>
<dbReference type="Pfam" id="PF00990">
    <property type="entry name" value="GGDEF"/>
    <property type="match status" value="1"/>
</dbReference>
<dbReference type="InterPro" id="IPR035965">
    <property type="entry name" value="PAS-like_dom_sf"/>
</dbReference>
<dbReference type="Pfam" id="PF00563">
    <property type="entry name" value="EAL"/>
    <property type="match status" value="1"/>
</dbReference>
<keyword evidence="2" id="KW-0472">Membrane</keyword>
<dbReference type="InterPro" id="IPR001633">
    <property type="entry name" value="EAL_dom"/>
</dbReference>
<dbReference type="Pfam" id="PF08448">
    <property type="entry name" value="PAS_4"/>
    <property type="match status" value="1"/>
</dbReference>
<dbReference type="SUPFAM" id="SSF55785">
    <property type="entry name" value="PYP-like sensor domain (PAS domain)"/>
    <property type="match status" value="1"/>
</dbReference>
<feature type="coiled-coil region" evidence="1">
    <location>
        <begin position="513"/>
        <end position="540"/>
    </location>
</feature>
<dbReference type="InterPro" id="IPR000700">
    <property type="entry name" value="PAS-assoc_C"/>
</dbReference>
<dbReference type="SUPFAM" id="SSF55073">
    <property type="entry name" value="Nucleotide cyclase"/>
    <property type="match status" value="1"/>
</dbReference>
<feature type="domain" description="GGDEF" evidence="5">
    <location>
        <begin position="385"/>
        <end position="518"/>
    </location>
</feature>
<dbReference type="InterPro" id="IPR000160">
    <property type="entry name" value="GGDEF_dom"/>
</dbReference>
<dbReference type="InterPro" id="IPR029787">
    <property type="entry name" value="Nucleotide_cyclase"/>
</dbReference>
<dbReference type="CDD" id="cd00130">
    <property type="entry name" value="PAS"/>
    <property type="match status" value="1"/>
</dbReference>
<keyword evidence="1" id="KW-0175">Coiled coil</keyword>
<dbReference type="FunFam" id="3.20.20.450:FF:000001">
    <property type="entry name" value="Cyclic di-GMP phosphodiesterase yahA"/>
    <property type="match status" value="1"/>
</dbReference>
<dbReference type="Proteomes" id="UP000620139">
    <property type="component" value="Unassembled WGS sequence"/>
</dbReference>
<evidence type="ECO:0000259" key="4">
    <source>
        <dbReference type="PROSITE" id="PS50883"/>
    </source>
</evidence>
<evidence type="ECO:0000259" key="3">
    <source>
        <dbReference type="PROSITE" id="PS50113"/>
    </source>
</evidence>
<dbReference type="InterPro" id="IPR000014">
    <property type="entry name" value="PAS"/>
</dbReference>
<name>A0A931NF02_9BURK</name>
<organism evidence="6 7">
    <name type="scientific">Inhella gelatinilytica</name>
    <dbReference type="NCBI Taxonomy" id="2795030"/>
    <lineage>
        <taxon>Bacteria</taxon>
        <taxon>Pseudomonadati</taxon>
        <taxon>Pseudomonadota</taxon>
        <taxon>Betaproteobacteria</taxon>
        <taxon>Burkholderiales</taxon>
        <taxon>Sphaerotilaceae</taxon>
        <taxon>Inhella</taxon>
    </lineage>
</organism>
<dbReference type="PROSITE" id="PS50883">
    <property type="entry name" value="EAL"/>
    <property type="match status" value="1"/>
</dbReference>